<comment type="similarity">
    <text evidence="1">Belongs to the LysR transcriptional regulatory family.</text>
</comment>
<gene>
    <name evidence="6" type="ORF">SAMN05421512_10368</name>
</gene>
<sequence>MLDRQHLEFIREVVRAGSVTAAAERMNLSQSAISHAVAKLENRYGVKVWHRKGRSLQLTQAGEYLLRLADRLLPELDHAEQVLADIAQGRRGAMRIGMECHPCEKWLMRATRPFLAAWPDVDIEIRTAFRFDGVAALAAHEIDVLVTPDPVKVPDLEFEPVFDYELKLAVRADHRLARRAFIEPADLLGEDLLTVPVAAERLDLFTRFLIPAGYRPRRRVTVESVELTLQMVMAGRGVTVLPDWLLAESAVGLDLARIGIGRDGLGKSINIGVRRAELATDYLQGFLEIARRVGPAEAALSPQAETVARG</sequence>
<dbReference type="SUPFAM" id="SSF53850">
    <property type="entry name" value="Periplasmic binding protein-like II"/>
    <property type="match status" value="1"/>
</dbReference>
<dbReference type="InterPro" id="IPR000847">
    <property type="entry name" value="LysR_HTH_N"/>
</dbReference>
<dbReference type="Pfam" id="PF03466">
    <property type="entry name" value="LysR_substrate"/>
    <property type="match status" value="1"/>
</dbReference>
<dbReference type="PANTHER" id="PTHR30126">
    <property type="entry name" value="HTH-TYPE TRANSCRIPTIONAL REGULATOR"/>
    <property type="match status" value="1"/>
</dbReference>
<accession>A0A285RXI3</accession>
<dbReference type="OrthoDB" id="8679465at2"/>
<feature type="domain" description="HTH lysR-type" evidence="5">
    <location>
        <begin position="2"/>
        <end position="59"/>
    </location>
</feature>
<dbReference type="InterPro" id="IPR005119">
    <property type="entry name" value="LysR_subst-bd"/>
</dbReference>
<dbReference type="EMBL" id="OBML01000003">
    <property type="protein sequence ID" value="SOB99225.1"/>
    <property type="molecule type" value="Genomic_DNA"/>
</dbReference>
<dbReference type="InterPro" id="IPR036388">
    <property type="entry name" value="WH-like_DNA-bd_sf"/>
</dbReference>
<reference evidence="6 7" key="1">
    <citation type="submission" date="2017-08" db="EMBL/GenBank/DDBJ databases">
        <authorList>
            <person name="de Groot N.N."/>
        </authorList>
    </citation>
    <scope>NUCLEOTIDE SEQUENCE [LARGE SCALE GENOMIC DNA]</scope>
    <source>
        <strain evidence="6 7">USBA 352</strain>
    </source>
</reference>
<evidence type="ECO:0000313" key="6">
    <source>
        <dbReference type="EMBL" id="SOB99225.1"/>
    </source>
</evidence>
<evidence type="ECO:0000256" key="1">
    <source>
        <dbReference type="ARBA" id="ARBA00009437"/>
    </source>
</evidence>
<dbReference type="Gene3D" id="3.40.190.10">
    <property type="entry name" value="Periplasmic binding protein-like II"/>
    <property type="match status" value="2"/>
</dbReference>
<evidence type="ECO:0000256" key="2">
    <source>
        <dbReference type="ARBA" id="ARBA00023015"/>
    </source>
</evidence>
<dbReference type="Proteomes" id="UP000219331">
    <property type="component" value="Unassembled WGS sequence"/>
</dbReference>
<dbReference type="PROSITE" id="PS50931">
    <property type="entry name" value="HTH_LYSR"/>
    <property type="match status" value="1"/>
</dbReference>
<dbReference type="RefSeq" id="WP_097174238.1">
    <property type="nucleotide sequence ID" value="NZ_OBML01000003.1"/>
</dbReference>
<organism evidence="6 7">
    <name type="scientific">Stappia indica</name>
    <dbReference type="NCBI Taxonomy" id="538381"/>
    <lineage>
        <taxon>Bacteria</taxon>
        <taxon>Pseudomonadati</taxon>
        <taxon>Pseudomonadota</taxon>
        <taxon>Alphaproteobacteria</taxon>
        <taxon>Hyphomicrobiales</taxon>
        <taxon>Stappiaceae</taxon>
        <taxon>Stappia</taxon>
    </lineage>
</organism>
<dbReference type="Gene3D" id="1.10.10.10">
    <property type="entry name" value="Winged helix-like DNA-binding domain superfamily/Winged helix DNA-binding domain"/>
    <property type="match status" value="1"/>
</dbReference>
<protein>
    <submittedName>
        <fullName evidence="6">Transcriptional regulator, LysR family</fullName>
    </submittedName>
</protein>
<dbReference type="InterPro" id="IPR036390">
    <property type="entry name" value="WH_DNA-bd_sf"/>
</dbReference>
<evidence type="ECO:0000256" key="4">
    <source>
        <dbReference type="ARBA" id="ARBA00023163"/>
    </source>
</evidence>
<dbReference type="GO" id="GO:0000976">
    <property type="term" value="F:transcription cis-regulatory region binding"/>
    <property type="evidence" value="ECO:0007669"/>
    <property type="project" value="TreeGrafter"/>
</dbReference>
<dbReference type="Pfam" id="PF00126">
    <property type="entry name" value="HTH_1"/>
    <property type="match status" value="1"/>
</dbReference>
<dbReference type="SUPFAM" id="SSF46785">
    <property type="entry name" value="Winged helix' DNA-binding domain"/>
    <property type="match status" value="1"/>
</dbReference>
<evidence type="ECO:0000256" key="3">
    <source>
        <dbReference type="ARBA" id="ARBA00023125"/>
    </source>
</evidence>
<dbReference type="GO" id="GO:0003700">
    <property type="term" value="F:DNA-binding transcription factor activity"/>
    <property type="evidence" value="ECO:0007669"/>
    <property type="project" value="InterPro"/>
</dbReference>
<dbReference type="AlphaFoldDB" id="A0A285RXI3"/>
<dbReference type="PRINTS" id="PR00039">
    <property type="entry name" value="HTHLYSR"/>
</dbReference>
<dbReference type="PANTHER" id="PTHR30126:SF25">
    <property type="entry name" value="HTH-TYPE TRANSCRIPTIONAL REGULATOR METR"/>
    <property type="match status" value="1"/>
</dbReference>
<evidence type="ECO:0000259" key="5">
    <source>
        <dbReference type="PROSITE" id="PS50931"/>
    </source>
</evidence>
<name>A0A285RXI3_9HYPH</name>
<keyword evidence="7" id="KW-1185">Reference proteome</keyword>
<keyword evidence="2" id="KW-0805">Transcription regulation</keyword>
<dbReference type="FunFam" id="1.10.10.10:FF:000001">
    <property type="entry name" value="LysR family transcriptional regulator"/>
    <property type="match status" value="1"/>
</dbReference>
<keyword evidence="4" id="KW-0804">Transcription</keyword>
<dbReference type="STRING" id="538381.GCA_001696535_04182"/>
<proteinExistence type="inferred from homology"/>
<evidence type="ECO:0000313" key="7">
    <source>
        <dbReference type="Proteomes" id="UP000219331"/>
    </source>
</evidence>
<keyword evidence="3" id="KW-0238">DNA-binding</keyword>